<dbReference type="Proteomes" id="UP000784128">
    <property type="component" value="Unassembled WGS sequence"/>
</dbReference>
<protein>
    <submittedName>
        <fullName evidence="2">Uncharacterized protein</fullName>
    </submittedName>
</protein>
<reference evidence="2 3" key="1">
    <citation type="submission" date="2021-05" db="EMBL/GenBank/DDBJ databases">
        <title>The draft genome of Geobacter chapellei DSM 13688.</title>
        <authorList>
            <person name="Xu Z."/>
            <person name="Masuda Y."/>
            <person name="Itoh H."/>
            <person name="Senoo K."/>
        </authorList>
    </citation>
    <scope>NUCLEOTIDE SEQUENCE [LARGE SCALE GENOMIC DNA]</scope>
    <source>
        <strain evidence="2 3">DSM 13688</strain>
    </source>
</reference>
<dbReference type="RefSeq" id="WP_214295965.1">
    <property type="nucleotide sequence ID" value="NZ_JAHDYS010000001.1"/>
</dbReference>
<name>A0ABS5U3L2_9BACT</name>
<feature type="signal peptide" evidence="1">
    <location>
        <begin position="1"/>
        <end position="19"/>
    </location>
</feature>
<sequence length="140" mass="15492">MMQLFVLILVMLCSISAFAEENPLDKITSLTCEFPITSVNDWKEETPAPVIKKDQKLVFQLDSIDVAKSTAKIVGKGKAQDIKVITTPESLHFLEEMPSGILNLTTVFNAPTKDGRFKAVHSRHVKIGDPLPSQAYGFCK</sequence>
<proteinExistence type="predicted"/>
<organism evidence="2 3">
    <name type="scientific">Pelotalea chapellei</name>
    <dbReference type="NCBI Taxonomy" id="44671"/>
    <lineage>
        <taxon>Bacteria</taxon>
        <taxon>Pseudomonadati</taxon>
        <taxon>Thermodesulfobacteriota</taxon>
        <taxon>Desulfuromonadia</taxon>
        <taxon>Geobacterales</taxon>
        <taxon>Geobacteraceae</taxon>
        <taxon>Pelotalea</taxon>
    </lineage>
</organism>
<evidence type="ECO:0000256" key="1">
    <source>
        <dbReference type="SAM" id="SignalP"/>
    </source>
</evidence>
<evidence type="ECO:0000313" key="2">
    <source>
        <dbReference type="EMBL" id="MBT1070253.1"/>
    </source>
</evidence>
<evidence type="ECO:0000313" key="3">
    <source>
        <dbReference type="Proteomes" id="UP000784128"/>
    </source>
</evidence>
<feature type="chain" id="PRO_5045324344" evidence="1">
    <location>
        <begin position="20"/>
        <end position="140"/>
    </location>
</feature>
<keyword evidence="3" id="KW-1185">Reference proteome</keyword>
<dbReference type="EMBL" id="JAHDYS010000001">
    <property type="protein sequence ID" value="MBT1070253.1"/>
    <property type="molecule type" value="Genomic_DNA"/>
</dbReference>
<keyword evidence="1" id="KW-0732">Signal</keyword>
<comment type="caution">
    <text evidence="2">The sequence shown here is derived from an EMBL/GenBank/DDBJ whole genome shotgun (WGS) entry which is preliminary data.</text>
</comment>
<gene>
    <name evidence="2" type="ORF">KJB30_00475</name>
</gene>
<accession>A0ABS5U3L2</accession>